<accession>A0ABW8M729</accession>
<reference evidence="1 2" key="1">
    <citation type="submission" date="2024-11" db="EMBL/GenBank/DDBJ databases">
        <title>The Natural Products Discovery Center: Release of the First 8490 Sequenced Strains for Exploring Actinobacteria Biosynthetic Diversity.</title>
        <authorList>
            <person name="Kalkreuter E."/>
            <person name="Kautsar S.A."/>
            <person name="Yang D."/>
            <person name="Bader C.D."/>
            <person name="Teijaro C.N."/>
            <person name="Fluegel L."/>
            <person name="Davis C.M."/>
            <person name="Simpson J.R."/>
            <person name="Lauterbach L."/>
            <person name="Steele A.D."/>
            <person name="Gui C."/>
            <person name="Meng S."/>
            <person name="Li G."/>
            <person name="Viehrig K."/>
            <person name="Ye F."/>
            <person name="Su P."/>
            <person name="Kiefer A.F."/>
            <person name="Nichols A."/>
            <person name="Cepeda A.J."/>
            <person name="Yan W."/>
            <person name="Fan B."/>
            <person name="Jiang Y."/>
            <person name="Adhikari A."/>
            <person name="Zheng C.-J."/>
            <person name="Schuster L."/>
            <person name="Cowan T.M."/>
            <person name="Smanski M.J."/>
            <person name="Chevrette M.G."/>
            <person name="De Carvalho L.P.S."/>
            <person name="Shen B."/>
        </authorList>
    </citation>
    <scope>NUCLEOTIDE SEQUENCE [LARGE SCALE GENOMIC DNA]</scope>
    <source>
        <strain evidence="1 2">NPDC020863</strain>
    </source>
</reference>
<evidence type="ECO:0000313" key="2">
    <source>
        <dbReference type="Proteomes" id="UP001620295"/>
    </source>
</evidence>
<gene>
    <name evidence="1" type="ORF">ACI2L5_46140</name>
</gene>
<protein>
    <submittedName>
        <fullName evidence="1">Phage capsid protein</fullName>
    </submittedName>
</protein>
<keyword evidence="2" id="KW-1185">Reference proteome</keyword>
<dbReference type="RefSeq" id="WP_358646750.1">
    <property type="nucleotide sequence ID" value="NZ_JBFAEV010000049.1"/>
</dbReference>
<dbReference type="Proteomes" id="UP001620295">
    <property type="component" value="Unassembled WGS sequence"/>
</dbReference>
<sequence length="90" mass="9773">MLRLDRVLEYSTVSAEQRPQLQFGDAVSEDPQSTAQTLALVAQAEAVSTDTKVRRLNPDWDDARVQAEVERIHAETGAAVPDPIQASALG</sequence>
<dbReference type="EMBL" id="JBJDQH010000024">
    <property type="protein sequence ID" value="MFK4272216.1"/>
    <property type="molecule type" value="Genomic_DNA"/>
</dbReference>
<proteinExistence type="predicted"/>
<evidence type="ECO:0000313" key="1">
    <source>
        <dbReference type="EMBL" id="MFK4272216.1"/>
    </source>
</evidence>
<name>A0ABW8M729_9ACTN</name>
<organism evidence="1 2">
    <name type="scientific">Streptomyces milbemycinicus</name>
    <dbReference type="NCBI Taxonomy" id="476552"/>
    <lineage>
        <taxon>Bacteria</taxon>
        <taxon>Bacillati</taxon>
        <taxon>Actinomycetota</taxon>
        <taxon>Actinomycetes</taxon>
        <taxon>Kitasatosporales</taxon>
        <taxon>Streptomycetaceae</taxon>
        <taxon>Streptomyces</taxon>
    </lineage>
</organism>
<comment type="caution">
    <text evidence="1">The sequence shown here is derived from an EMBL/GenBank/DDBJ whole genome shotgun (WGS) entry which is preliminary data.</text>
</comment>